<dbReference type="PRINTS" id="PR00039">
    <property type="entry name" value="HTHLYSR"/>
</dbReference>
<dbReference type="GO" id="GO:0032993">
    <property type="term" value="C:protein-DNA complex"/>
    <property type="evidence" value="ECO:0007669"/>
    <property type="project" value="TreeGrafter"/>
</dbReference>
<dbReference type="STRING" id="303541.JF72_08090"/>
<dbReference type="InterPro" id="IPR005119">
    <property type="entry name" value="LysR_subst-bd"/>
</dbReference>
<dbReference type="GO" id="GO:0003700">
    <property type="term" value="F:DNA-binding transcription factor activity"/>
    <property type="evidence" value="ECO:0007669"/>
    <property type="project" value="InterPro"/>
</dbReference>
<dbReference type="SUPFAM" id="SSF53850">
    <property type="entry name" value="Periplasmic binding protein-like II"/>
    <property type="match status" value="1"/>
</dbReference>
<organism evidence="6 7">
    <name type="scientific">Lactobacillus apis</name>
    <dbReference type="NCBI Taxonomy" id="303541"/>
    <lineage>
        <taxon>Bacteria</taxon>
        <taxon>Bacillati</taxon>
        <taxon>Bacillota</taxon>
        <taxon>Bacilli</taxon>
        <taxon>Lactobacillales</taxon>
        <taxon>Lactobacillaceae</taxon>
        <taxon>Lactobacillus</taxon>
    </lineage>
</organism>
<gene>
    <name evidence="6" type="ORF">JF72_08090</name>
</gene>
<dbReference type="InterPro" id="IPR036390">
    <property type="entry name" value="WH_DNA-bd_sf"/>
</dbReference>
<dbReference type="AlphaFoldDB" id="A0A0F4LTA1"/>
<dbReference type="RefSeq" id="WP_046307063.1">
    <property type="nucleotide sequence ID" value="NZ_KQ034000.1"/>
</dbReference>
<dbReference type="HOGENOM" id="CLU_039613_6_2_9"/>
<sequence>MNFTQLNTFITVVETGSFQKAAATQYISQRAVSQSIGKLENELGFKLFERGKNKISITSQGQEFFLKTKEILHSFSVEINSLRHEAATTYQELKVGYFSPFEGALLLQKIFDANQKQPELKIKITEESIEHLISDVSLGILDLAFILDYGEQEFLTKNLTNKSIFQSKMVIGVSKLNPLSSGSVFPLTALKEKPILYYGPEKTNYLKHAFLATLPEAYQNLPVARISTIEQMQILVSSNQANAYYPDGLLQPTNSTNEKIKYLPLEGNNSAQNYHVQAIYQKKTEKKKLIQQFLS</sequence>
<dbReference type="EMBL" id="JXLG01000005">
    <property type="protein sequence ID" value="KJY61519.1"/>
    <property type="molecule type" value="Genomic_DNA"/>
</dbReference>
<keyword evidence="4" id="KW-0804">Transcription</keyword>
<reference evidence="6 7" key="1">
    <citation type="submission" date="2015-01" db="EMBL/GenBank/DDBJ databases">
        <title>Comparative genomics of the lactic acid bacteria isolated from the honey bee gut.</title>
        <authorList>
            <person name="Ellegaard K.M."/>
            <person name="Tamarit D."/>
            <person name="Javelind E."/>
            <person name="Olofsson T."/>
            <person name="Andersson S.G."/>
            <person name="Vasquez A."/>
        </authorList>
    </citation>
    <scope>NUCLEOTIDE SEQUENCE [LARGE SCALE GENOMIC DNA]</scope>
    <source>
        <strain evidence="6 7">Hma11</strain>
    </source>
</reference>
<dbReference type="Pfam" id="PF03466">
    <property type="entry name" value="LysR_substrate"/>
    <property type="match status" value="1"/>
</dbReference>
<evidence type="ECO:0000259" key="5">
    <source>
        <dbReference type="PROSITE" id="PS50931"/>
    </source>
</evidence>
<protein>
    <submittedName>
        <fullName evidence="6">Transcription regulator</fullName>
    </submittedName>
</protein>
<accession>A0A0F4LTA1</accession>
<proteinExistence type="inferred from homology"/>
<evidence type="ECO:0000313" key="6">
    <source>
        <dbReference type="EMBL" id="KJY61519.1"/>
    </source>
</evidence>
<dbReference type="PROSITE" id="PS50931">
    <property type="entry name" value="HTH_LYSR"/>
    <property type="match status" value="1"/>
</dbReference>
<name>A0A0F4LTA1_9LACO</name>
<keyword evidence="2" id="KW-0805">Transcription regulation</keyword>
<feature type="domain" description="HTH lysR-type" evidence="5">
    <location>
        <begin position="1"/>
        <end position="58"/>
    </location>
</feature>
<dbReference type="PANTHER" id="PTHR30346:SF0">
    <property type="entry name" value="HCA OPERON TRANSCRIPTIONAL ACTIVATOR HCAR"/>
    <property type="match status" value="1"/>
</dbReference>
<evidence type="ECO:0000256" key="2">
    <source>
        <dbReference type="ARBA" id="ARBA00023015"/>
    </source>
</evidence>
<comment type="similarity">
    <text evidence="1">Belongs to the LysR transcriptional regulatory family.</text>
</comment>
<evidence type="ECO:0000256" key="3">
    <source>
        <dbReference type="ARBA" id="ARBA00023125"/>
    </source>
</evidence>
<dbReference type="InterPro" id="IPR000847">
    <property type="entry name" value="LysR_HTH_N"/>
</dbReference>
<dbReference type="Proteomes" id="UP000033682">
    <property type="component" value="Unassembled WGS sequence"/>
</dbReference>
<keyword evidence="3" id="KW-0238">DNA-binding</keyword>
<dbReference type="FunFam" id="1.10.10.10:FF:000001">
    <property type="entry name" value="LysR family transcriptional regulator"/>
    <property type="match status" value="1"/>
</dbReference>
<dbReference type="Gene3D" id="1.10.10.10">
    <property type="entry name" value="Winged helix-like DNA-binding domain superfamily/Winged helix DNA-binding domain"/>
    <property type="match status" value="1"/>
</dbReference>
<dbReference type="Gene3D" id="3.40.190.10">
    <property type="entry name" value="Periplasmic binding protein-like II"/>
    <property type="match status" value="2"/>
</dbReference>
<dbReference type="CDD" id="cd05466">
    <property type="entry name" value="PBP2_LTTR_substrate"/>
    <property type="match status" value="1"/>
</dbReference>
<dbReference type="InterPro" id="IPR036388">
    <property type="entry name" value="WH-like_DNA-bd_sf"/>
</dbReference>
<evidence type="ECO:0000313" key="7">
    <source>
        <dbReference type="Proteomes" id="UP000033682"/>
    </source>
</evidence>
<comment type="caution">
    <text evidence="6">The sequence shown here is derived from an EMBL/GenBank/DDBJ whole genome shotgun (WGS) entry which is preliminary data.</text>
</comment>
<dbReference type="SUPFAM" id="SSF46785">
    <property type="entry name" value="Winged helix' DNA-binding domain"/>
    <property type="match status" value="1"/>
</dbReference>
<evidence type="ECO:0000256" key="4">
    <source>
        <dbReference type="ARBA" id="ARBA00023163"/>
    </source>
</evidence>
<dbReference type="GO" id="GO:0003677">
    <property type="term" value="F:DNA binding"/>
    <property type="evidence" value="ECO:0007669"/>
    <property type="project" value="UniProtKB-KW"/>
</dbReference>
<dbReference type="PANTHER" id="PTHR30346">
    <property type="entry name" value="TRANSCRIPTIONAL DUAL REGULATOR HCAR-RELATED"/>
    <property type="match status" value="1"/>
</dbReference>
<evidence type="ECO:0000256" key="1">
    <source>
        <dbReference type="ARBA" id="ARBA00009437"/>
    </source>
</evidence>
<dbReference type="PATRIC" id="fig|303541.3.peg.966"/>
<dbReference type="Pfam" id="PF00126">
    <property type="entry name" value="HTH_1"/>
    <property type="match status" value="1"/>
</dbReference>
<keyword evidence="7" id="KW-1185">Reference proteome</keyword>